<dbReference type="AlphaFoldDB" id="A0A7M7G1Q6"/>
<dbReference type="InterPro" id="IPR013618">
    <property type="entry name" value="TMTC_DUF1736"/>
</dbReference>
<keyword evidence="7" id="KW-0808">Transferase</keyword>
<feature type="transmembrane region" description="Helical" evidence="17">
    <location>
        <begin position="301"/>
        <end position="317"/>
    </location>
</feature>
<evidence type="ECO:0000256" key="7">
    <source>
        <dbReference type="ARBA" id="ARBA00022679"/>
    </source>
</evidence>
<dbReference type="Pfam" id="PF13432">
    <property type="entry name" value="TPR_16"/>
    <property type="match status" value="2"/>
</dbReference>
<feature type="transmembrane region" description="Helical" evidence="17">
    <location>
        <begin position="261"/>
        <end position="281"/>
    </location>
</feature>
<dbReference type="SMART" id="SM00028">
    <property type="entry name" value="TPR"/>
    <property type="match status" value="8"/>
</dbReference>
<comment type="similarity">
    <text evidence="5">Belongs to the TMTC family.</text>
</comment>
<dbReference type="SUPFAM" id="SSF48452">
    <property type="entry name" value="TPR-like"/>
    <property type="match status" value="1"/>
</dbReference>
<keyword evidence="13 17" id="KW-0472">Membrane</keyword>
<name>A0A7M7G1Q6_NASVI</name>
<feature type="transmembrane region" description="Helical" evidence="17">
    <location>
        <begin position="417"/>
        <end position="440"/>
    </location>
</feature>
<organism evidence="19 20">
    <name type="scientific">Nasonia vitripennis</name>
    <name type="common">Parasitic wasp</name>
    <dbReference type="NCBI Taxonomy" id="7425"/>
    <lineage>
        <taxon>Eukaryota</taxon>
        <taxon>Metazoa</taxon>
        <taxon>Ecdysozoa</taxon>
        <taxon>Arthropoda</taxon>
        <taxon>Hexapoda</taxon>
        <taxon>Insecta</taxon>
        <taxon>Pterygota</taxon>
        <taxon>Neoptera</taxon>
        <taxon>Endopterygota</taxon>
        <taxon>Hymenoptera</taxon>
        <taxon>Apocrita</taxon>
        <taxon>Proctotrupomorpha</taxon>
        <taxon>Chalcidoidea</taxon>
        <taxon>Pteromalidae</taxon>
        <taxon>Pteromalinae</taxon>
        <taxon>Nasonia</taxon>
    </lineage>
</organism>
<evidence type="ECO:0000256" key="17">
    <source>
        <dbReference type="SAM" id="Phobius"/>
    </source>
</evidence>
<evidence type="ECO:0000313" key="19">
    <source>
        <dbReference type="EnsemblMetazoa" id="XP_001599238"/>
    </source>
</evidence>
<feature type="repeat" description="TPR" evidence="16">
    <location>
        <begin position="806"/>
        <end position="839"/>
    </location>
</feature>
<sequence length="854" mass="93773">MDVLAVACALVAAALYYNTIYAGFVYDDRRAILTNADLKPSTPWYRLLENDFWGTPLRERGSHGSYRPLCVATYRLNYLLGGLEPLGYHLVNVLLHALCTALVVRIAKKVLPGQRLAQAIAGLLFAVHPIHSEAVAGIVGRADLLACLFAQGAFLFYVDHQDADWPVLKLALTLGFSLLATLAKETGISSLALCLLWDFCHSEALLRKLRTRWANSSTIVAGSLAIITLGRLRLAGGRTPEFASADNPVARHPSRLARGLTFLYLPAASLGMLLCPCSLSFDWGMSAVPLVTGLLDPRNLQSLLLYASLGLACLWALRRLRASAAPPAEHHQPDPLLQQQLLLHQQKPVYDSCPVCAGRRTGACHTDGCRAANNNNGPVAECHCPKRRFHQSQQQQQQQLRLSAAAAAMSTRRASSLLTILGFLVFPFLPASNLFFYVGFVIAERILYLPSVGACLGVAAAISQAHRLARRKGCPNLARGILLLTGLLLSCMAARTLWRNADWHNEENLYRSALRINPPKAYGNLGSVLSAQGRVDEAEEAFIEALRYRPNMADVHYNLGILQQGRRNYEEAILSYQRAIHFRPSLAQAYVNLGATLVSVGRGTEAVAVLRAGASLDGSALKDKKAHEAARVQALLQLGSLYAEQGRLHKALSSYREALRMLPDHYPPQSVYNLLGETLSRLQQYNEAEKWFQASLASQPDHVPAHITYGKLLARNSSRVSEAERWFLRARRLAPQDPSVHHHYGLFLSMQGRLSEAAEAHLEAASLSRSDYELAVAAASSLRRASRCEEAEIWYRHALGLKPFEARSHANLGAILHLNGKYQQAAAAYREALRLQPGDATTITNLHKLAALLA</sequence>
<comment type="pathway">
    <text evidence="4">Protein modification; protein glycosylation.</text>
</comment>
<evidence type="ECO:0000259" key="18">
    <source>
        <dbReference type="Pfam" id="PF08409"/>
    </source>
</evidence>
<dbReference type="SMR" id="A0A7M7G1Q6"/>
<dbReference type="Pfam" id="PF08409">
    <property type="entry name" value="TMTC_DUF1736"/>
    <property type="match status" value="1"/>
</dbReference>
<dbReference type="InterPro" id="IPR019734">
    <property type="entry name" value="TPR_rpt"/>
</dbReference>
<dbReference type="Pfam" id="PF00515">
    <property type="entry name" value="TPR_1"/>
    <property type="match status" value="1"/>
</dbReference>
<feature type="repeat" description="TPR" evidence="16">
    <location>
        <begin position="553"/>
        <end position="586"/>
    </location>
</feature>
<evidence type="ECO:0000256" key="5">
    <source>
        <dbReference type="ARBA" id="ARBA00007882"/>
    </source>
</evidence>
<dbReference type="UniPathway" id="UPA00378"/>
<feature type="repeat" description="TPR" evidence="16">
    <location>
        <begin position="632"/>
        <end position="665"/>
    </location>
</feature>
<evidence type="ECO:0000256" key="12">
    <source>
        <dbReference type="ARBA" id="ARBA00022989"/>
    </source>
</evidence>
<evidence type="ECO:0000256" key="10">
    <source>
        <dbReference type="ARBA" id="ARBA00022803"/>
    </source>
</evidence>
<dbReference type="OrthoDB" id="1658288at2759"/>
<comment type="function">
    <text evidence="1">Transfers mannosyl residues to the hydroxyl group of serine or threonine residues.</text>
</comment>
<dbReference type="GO" id="GO:0005789">
    <property type="term" value="C:endoplasmic reticulum membrane"/>
    <property type="evidence" value="ECO:0007669"/>
    <property type="project" value="TreeGrafter"/>
</dbReference>
<proteinExistence type="inferred from homology"/>
<dbReference type="InterPro" id="IPR011990">
    <property type="entry name" value="TPR-like_helical_dom_sf"/>
</dbReference>
<dbReference type="PROSITE" id="PS50005">
    <property type="entry name" value="TPR"/>
    <property type="match status" value="5"/>
</dbReference>
<feature type="repeat" description="TPR" evidence="16">
    <location>
        <begin position="519"/>
        <end position="552"/>
    </location>
</feature>
<keyword evidence="20" id="KW-1185">Reference proteome</keyword>
<feature type="transmembrane region" description="Helical" evidence="17">
    <location>
        <begin position="477"/>
        <end position="498"/>
    </location>
</feature>
<keyword evidence="11" id="KW-0256">Endoplasmic reticulum</keyword>
<evidence type="ECO:0000313" key="20">
    <source>
        <dbReference type="Proteomes" id="UP000002358"/>
    </source>
</evidence>
<evidence type="ECO:0000256" key="6">
    <source>
        <dbReference type="ARBA" id="ARBA00012839"/>
    </source>
</evidence>
<comment type="catalytic activity">
    <reaction evidence="15">
        <text>a di-trans,poly-cis-dolichyl beta-D-mannosyl phosphate + L-seryl-[protein] = 3-O-(alpha-D-mannosyl)-L-seryl-[protein] + a di-trans,poly-cis-dolichyl phosphate + H(+)</text>
        <dbReference type="Rhea" id="RHEA:17377"/>
        <dbReference type="Rhea" id="RHEA-COMP:9863"/>
        <dbReference type="Rhea" id="RHEA-COMP:13546"/>
        <dbReference type="Rhea" id="RHEA-COMP:19498"/>
        <dbReference type="Rhea" id="RHEA-COMP:19501"/>
        <dbReference type="ChEBI" id="CHEBI:15378"/>
        <dbReference type="ChEBI" id="CHEBI:29999"/>
        <dbReference type="ChEBI" id="CHEBI:57683"/>
        <dbReference type="ChEBI" id="CHEBI:58211"/>
        <dbReference type="ChEBI" id="CHEBI:137321"/>
        <dbReference type="EC" id="2.4.1.109"/>
    </reaction>
</comment>
<dbReference type="EC" id="2.4.1.109" evidence="6"/>
<evidence type="ECO:0000256" key="3">
    <source>
        <dbReference type="ARBA" id="ARBA00004240"/>
    </source>
</evidence>
<evidence type="ECO:0000256" key="13">
    <source>
        <dbReference type="ARBA" id="ARBA00023136"/>
    </source>
</evidence>
<keyword evidence="8 17" id="KW-0812">Transmembrane</keyword>
<feature type="transmembrane region" description="Helical" evidence="17">
    <location>
        <begin position="446"/>
        <end position="465"/>
    </location>
</feature>
<dbReference type="EnsemblMetazoa" id="XM_001599188">
    <property type="protein sequence ID" value="XP_001599238"/>
    <property type="gene ID" value="LOC100114069"/>
</dbReference>
<dbReference type="GO" id="GO:0004169">
    <property type="term" value="F:dolichyl-phosphate-mannose-protein mannosyltransferase activity"/>
    <property type="evidence" value="ECO:0007669"/>
    <property type="project" value="UniProtKB-EC"/>
</dbReference>
<dbReference type="PANTHER" id="PTHR44216">
    <property type="entry name" value="PROTEIN O-MANNOSYL-TRANSFERASE TMTC2"/>
    <property type="match status" value="1"/>
</dbReference>
<protein>
    <recommendedName>
        <fullName evidence="6">dolichyl-phosphate-mannose--protein mannosyltransferase</fullName>
        <ecNumber evidence="6">2.4.1.109</ecNumber>
    </recommendedName>
</protein>
<evidence type="ECO:0000256" key="1">
    <source>
        <dbReference type="ARBA" id="ARBA00003582"/>
    </source>
</evidence>
<evidence type="ECO:0000256" key="2">
    <source>
        <dbReference type="ARBA" id="ARBA00004141"/>
    </source>
</evidence>
<dbReference type="Gene3D" id="1.25.40.10">
    <property type="entry name" value="Tetratricopeptide repeat domain"/>
    <property type="match status" value="4"/>
</dbReference>
<evidence type="ECO:0000256" key="9">
    <source>
        <dbReference type="ARBA" id="ARBA00022737"/>
    </source>
</evidence>
<evidence type="ECO:0000256" key="16">
    <source>
        <dbReference type="PROSITE-ProRule" id="PRU00339"/>
    </source>
</evidence>
<dbReference type="SUPFAM" id="SSF81901">
    <property type="entry name" value="HCP-like"/>
    <property type="match status" value="1"/>
</dbReference>
<dbReference type="FunCoup" id="A0A7M7G1Q6">
    <property type="interactions" value="95"/>
</dbReference>
<feature type="repeat" description="TPR" evidence="16">
    <location>
        <begin position="669"/>
        <end position="702"/>
    </location>
</feature>
<dbReference type="Pfam" id="PF13181">
    <property type="entry name" value="TPR_8"/>
    <property type="match status" value="1"/>
</dbReference>
<dbReference type="GeneID" id="100114069"/>
<evidence type="ECO:0000256" key="11">
    <source>
        <dbReference type="ARBA" id="ARBA00022824"/>
    </source>
</evidence>
<reference evidence="19" key="1">
    <citation type="submission" date="2021-01" db="UniProtKB">
        <authorList>
            <consortium name="EnsemblMetazoa"/>
        </authorList>
    </citation>
    <scope>IDENTIFICATION</scope>
</reference>
<feature type="domain" description="DUF1736" evidence="18">
    <location>
        <begin position="237"/>
        <end position="309"/>
    </location>
</feature>
<dbReference type="InParanoid" id="A0A7M7G1Q6"/>
<comment type="catalytic activity">
    <reaction evidence="14">
        <text>a di-trans,poly-cis-dolichyl beta-D-mannosyl phosphate + L-threonyl-[protein] = 3-O-(alpha-D-mannosyl)-L-threonyl-[protein] + a di-trans,poly-cis-dolichyl phosphate + H(+)</text>
        <dbReference type="Rhea" id="RHEA:53396"/>
        <dbReference type="Rhea" id="RHEA-COMP:11060"/>
        <dbReference type="Rhea" id="RHEA-COMP:13547"/>
        <dbReference type="Rhea" id="RHEA-COMP:19498"/>
        <dbReference type="Rhea" id="RHEA-COMP:19501"/>
        <dbReference type="ChEBI" id="CHEBI:15378"/>
        <dbReference type="ChEBI" id="CHEBI:30013"/>
        <dbReference type="ChEBI" id="CHEBI:57683"/>
        <dbReference type="ChEBI" id="CHEBI:58211"/>
        <dbReference type="ChEBI" id="CHEBI:137323"/>
        <dbReference type="EC" id="2.4.1.109"/>
    </reaction>
</comment>
<keyword evidence="9" id="KW-0677">Repeat</keyword>
<evidence type="ECO:0000256" key="4">
    <source>
        <dbReference type="ARBA" id="ARBA00004922"/>
    </source>
</evidence>
<dbReference type="PROSITE" id="PS50293">
    <property type="entry name" value="TPR_REGION"/>
    <property type="match status" value="3"/>
</dbReference>
<comment type="subcellular location">
    <subcellularLocation>
        <location evidence="3">Endoplasmic reticulum</location>
    </subcellularLocation>
    <subcellularLocation>
        <location evidence="2">Membrane</location>
        <topology evidence="2">Multi-pass membrane protein</topology>
    </subcellularLocation>
</comment>
<evidence type="ECO:0000256" key="8">
    <source>
        <dbReference type="ARBA" id="ARBA00022692"/>
    </source>
</evidence>
<evidence type="ECO:0000256" key="15">
    <source>
        <dbReference type="ARBA" id="ARBA00045102"/>
    </source>
</evidence>
<dbReference type="PANTHER" id="PTHR44216:SF3">
    <property type="entry name" value="PROTEIN O-MANNOSYL-TRANSFERASE TMTC2"/>
    <property type="match status" value="1"/>
</dbReference>
<keyword evidence="10 16" id="KW-0802">TPR repeat</keyword>
<keyword evidence="12 17" id="KW-1133">Transmembrane helix</keyword>
<dbReference type="Proteomes" id="UP000002358">
    <property type="component" value="Chromosome 1"/>
</dbReference>
<accession>A0A7M7G1Q6</accession>
<dbReference type="RefSeq" id="XP_001599238.2">
    <property type="nucleotide sequence ID" value="XM_001599188.6"/>
</dbReference>
<evidence type="ECO:0000256" key="14">
    <source>
        <dbReference type="ARBA" id="ARBA00045085"/>
    </source>
</evidence>
<dbReference type="KEGG" id="nvi:100114069"/>
<dbReference type="InterPro" id="IPR052384">
    <property type="entry name" value="TMTC_O-mannosyltransferase"/>
</dbReference>
<dbReference type="CTD" id="160335"/>